<gene>
    <name evidence="8" type="primary">mreC</name>
    <name evidence="8" type="ORF">EJP77_19885</name>
</gene>
<comment type="caution">
    <text evidence="8">The sequence shown here is derived from an EMBL/GenBank/DDBJ whole genome shotgun (WGS) entry which is preliminary data.</text>
</comment>
<dbReference type="Proteomes" id="UP000272464">
    <property type="component" value="Unassembled WGS sequence"/>
</dbReference>
<comment type="function">
    <text evidence="5">Involved in formation and maintenance of cell shape.</text>
</comment>
<dbReference type="PIRSF" id="PIRSF038471">
    <property type="entry name" value="MreC"/>
    <property type="match status" value="1"/>
</dbReference>
<dbReference type="InterPro" id="IPR007221">
    <property type="entry name" value="MreC"/>
</dbReference>
<evidence type="ECO:0000256" key="5">
    <source>
        <dbReference type="PIRNR" id="PIRNR038471"/>
    </source>
</evidence>
<accession>A0A433X0Z5</accession>
<evidence type="ECO:0000256" key="2">
    <source>
        <dbReference type="ARBA" id="ARBA00013855"/>
    </source>
</evidence>
<reference evidence="8 9" key="1">
    <citation type="submission" date="2018-12" db="EMBL/GenBank/DDBJ databases">
        <authorList>
            <person name="Sun L."/>
            <person name="Chen Z."/>
        </authorList>
    </citation>
    <scope>NUCLEOTIDE SEQUENCE [LARGE SCALE GENOMIC DNA]</scope>
    <source>
        <strain evidence="8 9">3-5-3</strain>
    </source>
</reference>
<dbReference type="Gene3D" id="2.40.10.340">
    <property type="entry name" value="Rod shape-determining protein MreC, domain 1"/>
    <property type="match status" value="1"/>
</dbReference>
<evidence type="ECO:0000256" key="4">
    <source>
        <dbReference type="ARBA" id="ARBA00032089"/>
    </source>
</evidence>
<dbReference type="PANTHER" id="PTHR34138">
    <property type="entry name" value="CELL SHAPE-DETERMINING PROTEIN MREC"/>
    <property type="match status" value="1"/>
</dbReference>
<dbReference type="Gene3D" id="2.40.10.350">
    <property type="entry name" value="Rod shape-determining protein MreC, domain 2"/>
    <property type="match status" value="1"/>
</dbReference>
<evidence type="ECO:0000259" key="7">
    <source>
        <dbReference type="Pfam" id="PF04085"/>
    </source>
</evidence>
<keyword evidence="3 5" id="KW-0133">Cell shape</keyword>
<dbReference type="GO" id="GO:0005886">
    <property type="term" value="C:plasma membrane"/>
    <property type="evidence" value="ECO:0007669"/>
    <property type="project" value="TreeGrafter"/>
</dbReference>
<evidence type="ECO:0000256" key="1">
    <source>
        <dbReference type="ARBA" id="ARBA00009369"/>
    </source>
</evidence>
<dbReference type="GO" id="GO:0008360">
    <property type="term" value="P:regulation of cell shape"/>
    <property type="evidence" value="ECO:0007669"/>
    <property type="project" value="UniProtKB-KW"/>
</dbReference>
<dbReference type="InterPro" id="IPR042175">
    <property type="entry name" value="Cell/Rod_MreC_2"/>
</dbReference>
<evidence type="ECO:0000313" key="8">
    <source>
        <dbReference type="EMBL" id="RUT27803.1"/>
    </source>
</evidence>
<organism evidence="8 9">
    <name type="scientific">Paenibacillus zeisoli</name>
    <dbReference type="NCBI Taxonomy" id="2496267"/>
    <lineage>
        <taxon>Bacteria</taxon>
        <taxon>Bacillati</taxon>
        <taxon>Bacillota</taxon>
        <taxon>Bacilli</taxon>
        <taxon>Bacillales</taxon>
        <taxon>Paenibacillaceae</taxon>
        <taxon>Paenibacillus</taxon>
    </lineage>
</organism>
<feature type="coiled-coil region" evidence="6">
    <location>
        <begin position="72"/>
        <end position="116"/>
    </location>
</feature>
<comment type="similarity">
    <text evidence="1 5">Belongs to the MreC family.</text>
</comment>
<sequence>MLELFKLLGNKRLFILLIGLILFVAVMGFTLGPRAGLSWPEKFIKDTVGFVQSVFYKPARAVAGFFEDISNLRSLQEENKELKIMMAHYSREMPKINALQTQVESLQNDLKFTEAQKNSNKFDLAIVDVVSVNNDPANRTLVINRGSNDKIRKGLTVISDKGMVGIVSEVSNFTSTVKLLTSMDSRDITSPGIAATAVGKENTSFGIIEDYDQQTGTFLMTKINQNDPLAKGDQIVTSGAGGAFPKNLPIGTVVSRQPGNGLTATATIKPAASFENWKSLFVVITWEVPK</sequence>
<dbReference type="InterPro" id="IPR055342">
    <property type="entry name" value="MreC_beta-barrel_core"/>
</dbReference>
<dbReference type="AlphaFoldDB" id="A0A433X0Z5"/>
<dbReference type="NCBIfam" id="TIGR00219">
    <property type="entry name" value="mreC"/>
    <property type="match status" value="1"/>
</dbReference>
<keyword evidence="9" id="KW-1185">Reference proteome</keyword>
<dbReference type="Pfam" id="PF04085">
    <property type="entry name" value="MreC"/>
    <property type="match status" value="1"/>
</dbReference>
<evidence type="ECO:0000256" key="6">
    <source>
        <dbReference type="SAM" id="Coils"/>
    </source>
</evidence>
<keyword evidence="6" id="KW-0175">Coiled coil</keyword>
<protein>
    <recommendedName>
        <fullName evidence="2 5">Cell shape-determining protein MreC</fullName>
    </recommendedName>
    <alternativeName>
        <fullName evidence="4 5">Cell shape protein MreC</fullName>
    </alternativeName>
</protein>
<proteinExistence type="inferred from homology"/>
<dbReference type="RefSeq" id="WP_127201009.1">
    <property type="nucleotide sequence ID" value="NZ_RZNX01000015.1"/>
</dbReference>
<dbReference type="OrthoDB" id="9792313at2"/>
<evidence type="ECO:0000313" key="9">
    <source>
        <dbReference type="Proteomes" id="UP000272464"/>
    </source>
</evidence>
<name>A0A433X0Z5_9BACL</name>
<dbReference type="EMBL" id="RZNX01000015">
    <property type="protein sequence ID" value="RUT27803.1"/>
    <property type="molecule type" value="Genomic_DNA"/>
</dbReference>
<dbReference type="PANTHER" id="PTHR34138:SF1">
    <property type="entry name" value="CELL SHAPE-DETERMINING PROTEIN MREC"/>
    <property type="match status" value="1"/>
</dbReference>
<feature type="domain" description="Rod shape-determining protein MreC beta-barrel core" evidence="7">
    <location>
        <begin position="129"/>
        <end position="283"/>
    </location>
</feature>
<dbReference type="InterPro" id="IPR042177">
    <property type="entry name" value="Cell/Rod_1"/>
</dbReference>
<evidence type="ECO:0000256" key="3">
    <source>
        <dbReference type="ARBA" id="ARBA00022960"/>
    </source>
</evidence>